<evidence type="ECO:0000256" key="1">
    <source>
        <dbReference type="SAM" id="MobiDB-lite"/>
    </source>
</evidence>
<protein>
    <submittedName>
        <fullName evidence="2">Uncharacterized protein</fullName>
    </submittedName>
</protein>
<name>A0A217EGZ2_9GAMM</name>
<sequence>MQFQSIYANATVGEWNLSDPVVNGATTRWKAIKNTSNTSPLPISTTTTALKVTNHLAKNGLSELALNAVIPAVPEGTDFIVDVPNQYIKYSLKKNNHNTSKYQYTSPFGQYTGYEAYIYTLEQARLEVRKYLNEYPGEGNFFITECINREYQYECYWGSKGEESNPYGYSFFFSQTTNDEYDANAKPELLSLRNLSSKILILAKQKNVQAEKYISSVIQDMLLHDEAYRKSLEAQLNTKLQASQNTGSNNGNNSTPPNNDDEDDANNKIDTLLKKTTLETKKGSKKGAKNSIYDRIGGGGFEQVMTDFNSLALKNIRNIPSKPNETVVIGQLRNNQWVTARSYSTRDGRPTLEITDKSIKIRY</sequence>
<accession>A0A217EGZ2</accession>
<organism evidence="2 3">
    <name type="scientific">Acinetobacter apis</name>
    <dbReference type="NCBI Taxonomy" id="1229165"/>
    <lineage>
        <taxon>Bacteria</taxon>
        <taxon>Pseudomonadati</taxon>
        <taxon>Pseudomonadota</taxon>
        <taxon>Gammaproteobacteria</taxon>
        <taxon>Moraxellales</taxon>
        <taxon>Moraxellaceae</taxon>
        <taxon>Acinetobacter</taxon>
    </lineage>
</organism>
<proteinExistence type="predicted"/>
<keyword evidence="3" id="KW-1185">Reference proteome</keyword>
<dbReference type="AlphaFoldDB" id="A0A217EGZ2"/>
<dbReference type="EMBL" id="FZLN01000002">
    <property type="protein sequence ID" value="SNQ29592.1"/>
    <property type="molecule type" value="Genomic_DNA"/>
</dbReference>
<evidence type="ECO:0000313" key="2">
    <source>
        <dbReference type="EMBL" id="SNQ29592.1"/>
    </source>
</evidence>
<reference evidence="3" key="1">
    <citation type="submission" date="2017-06" db="EMBL/GenBank/DDBJ databases">
        <authorList>
            <person name="Varghese N."/>
            <person name="Submissions S."/>
        </authorList>
    </citation>
    <scope>NUCLEOTIDE SEQUENCE [LARGE SCALE GENOMIC DNA]</scope>
    <source>
        <strain evidence="3">ANC 5114</strain>
    </source>
</reference>
<feature type="compositionally biased region" description="Low complexity" evidence="1">
    <location>
        <begin position="245"/>
        <end position="258"/>
    </location>
</feature>
<dbReference type="Proteomes" id="UP000243463">
    <property type="component" value="Unassembled WGS sequence"/>
</dbReference>
<evidence type="ECO:0000313" key="3">
    <source>
        <dbReference type="Proteomes" id="UP000243463"/>
    </source>
</evidence>
<feature type="region of interest" description="Disordered" evidence="1">
    <location>
        <begin position="242"/>
        <end position="266"/>
    </location>
</feature>
<gene>
    <name evidence="2" type="ORF">SAMN05444584_1551</name>
</gene>